<name>A0A915AB36_PARUN</name>
<evidence type="ECO:0000259" key="1">
    <source>
        <dbReference type="SMART" id="SM00651"/>
    </source>
</evidence>
<dbReference type="GO" id="GO:0071254">
    <property type="term" value="C:cytoplasmic U snRNP body"/>
    <property type="evidence" value="ECO:0007669"/>
    <property type="project" value="TreeGrafter"/>
</dbReference>
<dbReference type="WBParaSite" id="PgR004_g142_t01">
    <property type="protein sequence ID" value="PgR004_g142_t01"/>
    <property type="gene ID" value="PgR004_g142"/>
</dbReference>
<dbReference type="SUPFAM" id="SSF50182">
    <property type="entry name" value="Sm-like ribonucleoproteins"/>
    <property type="match status" value="1"/>
</dbReference>
<feature type="domain" description="Sm" evidence="1">
    <location>
        <begin position="18"/>
        <end position="90"/>
    </location>
</feature>
<dbReference type="AlphaFoldDB" id="A0A915AB36"/>
<dbReference type="GO" id="GO:0071208">
    <property type="term" value="F:histone pre-mRNA DCP binding"/>
    <property type="evidence" value="ECO:0007669"/>
    <property type="project" value="TreeGrafter"/>
</dbReference>
<dbReference type="GO" id="GO:0071209">
    <property type="term" value="F:U7 snRNA binding"/>
    <property type="evidence" value="ECO:0007669"/>
    <property type="project" value="TreeGrafter"/>
</dbReference>
<dbReference type="Pfam" id="PF01423">
    <property type="entry name" value="LSM"/>
    <property type="match status" value="1"/>
</dbReference>
<dbReference type="GO" id="GO:0006398">
    <property type="term" value="P:mRNA 3'-end processing by stem-loop binding and cleavage"/>
    <property type="evidence" value="ECO:0007669"/>
    <property type="project" value="TreeGrafter"/>
</dbReference>
<dbReference type="PANTHER" id="PTHR21196:SF1">
    <property type="entry name" value="U7 SNRNA-ASSOCIATED SM-LIKE PROTEIN LSM10"/>
    <property type="match status" value="1"/>
</dbReference>
<dbReference type="Gene3D" id="2.30.30.100">
    <property type="match status" value="1"/>
</dbReference>
<dbReference type="PANTHER" id="PTHR21196">
    <property type="entry name" value="U7 SNRNA-ASSOCIATED SM-LIKE PROTEIN LSM10"/>
    <property type="match status" value="1"/>
</dbReference>
<dbReference type="InterPro" id="IPR052840">
    <property type="entry name" value="U7_snRNA_Sm-like"/>
</dbReference>
<evidence type="ECO:0000313" key="3">
    <source>
        <dbReference type="WBParaSite" id="PgR004_g142_t01"/>
    </source>
</evidence>
<keyword evidence="2" id="KW-1185">Reference proteome</keyword>
<evidence type="ECO:0000313" key="2">
    <source>
        <dbReference type="Proteomes" id="UP000887569"/>
    </source>
</evidence>
<proteinExistence type="predicted"/>
<reference evidence="3" key="1">
    <citation type="submission" date="2022-11" db="UniProtKB">
        <authorList>
            <consortium name="WormBaseParasite"/>
        </authorList>
    </citation>
    <scope>IDENTIFICATION</scope>
</reference>
<protein>
    <submittedName>
        <fullName evidence="3">Sm domain-containing protein</fullName>
    </submittedName>
</protein>
<sequence length="134" mass="15387">AFASAFLERKKSVRTLACFLQGMQGKQMSVELRDFTLIQGRLLSCDCYMNLEMLDATIYWRKKRSTGGNSGPVHCERFFISCKFIRFVHFDSYVDTISVLQRSIKKTAKVGPKRFETSSKSYQMLLNKKGSSDD</sequence>
<dbReference type="Proteomes" id="UP000887569">
    <property type="component" value="Unplaced"/>
</dbReference>
<organism evidence="2 3">
    <name type="scientific">Parascaris univalens</name>
    <name type="common">Nematode worm</name>
    <dbReference type="NCBI Taxonomy" id="6257"/>
    <lineage>
        <taxon>Eukaryota</taxon>
        <taxon>Metazoa</taxon>
        <taxon>Ecdysozoa</taxon>
        <taxon>Nematoda</taxon>
        <taxon>Chromadorea</taxon>
        <taxon>Rhabditida</taxon>
        <taxon>Spirurina</taxon>
        <taxon>Ascaridomorpha</taxon>
        <taxon>Ascaridoidea</taxon>
        <taxon>Ascarididae</taxon>
        <taxon>Parascaris</taxon>
    </lineage>
</organism>
<dbReference type="InterPro" id="IPR001163">
    <property type="entry name" value="Sm_dom_euk/arc"/>
</dbReference>
<dbReference type="SMART" id="SM00651">
    <property type="entry name" value="Sm"/>
    <property type="match status" value="1"/>
</dbReference>
<dbReference type="InterPro" id="IPR010920">
    <property type="entry name" value="LSM_dom_sf"/>
</dbReference>
<accession>A0A915AB36</accession>
<dbReference type="GO" id="GO:0016604">
    <property type="term" value="C:nuclear body"/>
    <property type="evidence" value="ECO:0007669"/>
    <property type="project" value="TreeGrafter"/>
</dbReference>